<evidence type="ECO:0000313" key="4">
    <source>
        <dbReference type="Proteomes" id="UP000288892"/>
    </source>
</evidence>
<comment type="caution">
    <text evidence="3">The sequence shown here is derived from an EMBL/GenBank/DDBJ whole genome shotgun (WGS) entry which is preliminary data.</text>
</comment>
<dbReference type="EMBL" id="MTKS01000070">
    <property type="protein sequence ID" value="RWX51870.1"/>
    <property type="molecule type" value="Genomic_DNA"/>
</dbReference>
<dbReference type="PANTHER" id="PTHR19328:SF75">
    <property type="entry name" value="ALDOSE SUGAR DEHYDROGENASE YLII"/>
    <property type="match status" value="1"/>
</dbReference>
<sequence length="376" mass="41611">MKVLNFFLPLLLLLSCNASVESAGKAINGNAGSKLRPERFGTFNEPWAMTFLPDGDLLVTEKSGTLLMVHMHDRSTIPIQGVPQVAYGGQGGLGDIILHPHYKENNLIYLSYAEEDTSGNRGAAVARARFRPTSSDPKLENLEVIWRQKPKVSGKGHYSHRLAFSPDGKLFITSGDRQKQEPAQSWTQNLGKVIRINADGSVPPDNPFQDKGALAKTFWSTGHRNLLGIAFDKQGQLWTHEMGPRHGDEFNLIIAGDNYGWPLVSWGDQYSGFSIPDHDTRPEFHAPEVYWVPTVAPSGLIIYSGSLFPLWQGNAFLGGLRSESLVRIRIVGDQAEEVERFDMGERIREVEQGPDGAIWVLEDGKGGRLLRLSPGK</sequence>
<dbReference type="SUPFAM" id="SSF50952">
    <property type="entry name" value="Soluble quinoprotein glucose dehydrogenase"/>
    <property type="match status" value="1"/>
</dbReference>
<protein>
    <submittedName>
        <fullName evidence="3">Glucose/arabinose dehydrogenase, beta-propeller fold</fullName>
    </submittedName>
</protein>
<evidence type="ECO:0000256" key="1">
    <source>
        <dbReference type="SAM" id="SignalP"/>
    </source>
</evidence>
<dbReference type="Gene3D" id="2.120.10.30">
    <property type="entry name" value="TolB, C-terminal domain"/>
    <property type="match status" value="1"/>
</dbReference>
<keyword evidence="4" id="KW-1185">Reference proteome</keyword>
<feature type="signal peptide" evidence="1">
    <location>
        <begin position="1"/>
        <end position="18"/>
    </location>
</feature>
<dbReference type="PANTHER" id="PTHR19328">
    <property type="entry name" value="HEDGEHOG-INTERACTING PROTEIN"/>
    <property type="match status" value="1"/>
</dbReference>
<dbReference type="InterPro" id="IPR011042">
    <property type="entry name" value="6-blade_b-propeller_TolB-like"/>
</dbReference>
<reference evidence="3 4" key="1">
    <citation type="submission" date="2017-01" db="EMBL/GenBank/DDBJ databases">
        <title>The cable genome- insights into the physiology and evolution of filamentous bacteria capable of sulfide oxidation via long distance electron transfer.</title>
        <authorList>
            <person name="Schreiber L."/>
            <person name="Bjerg J.T."/>
            <person name="Boggild A."/>
            <person name="Van De Vossenberg J."/>
            <person name="Meysman F."/>
            <person name="Nielsen L.P."/>
            <person name="Schramm A."/>
            <person name="Kjeldsen K.U."/>
        </authorList>
    </citation>
    <scope>NUCLEOTIDE SEQUENCE [LARGE SCALE GENOMIC DNA]</scope>
    <source>
        <strain evidence="3">A5</strain>
    </source>
</reference>
<evidence type="ECO:0000259" key="2">
    <source>
        <dbReference type="Pfam" id="PF07995"/>
    </source>
</evidence>
<evidence type="ECO:0000313" key="3">
    <source>
        <dbReference type="EMBL" id="RWX51870.1"/>
    </source>
</evidence>
<keyword evidence="1" id="KW-0732">Signal</keyword>
<dbReference type="Proteomes" id="UP000288892">
    <property type="component" value="Unassembled WGS sequence"/>
</dbReference>
<proteinExistence type="predicted"/>
<feature type="domain" description="Glucose/Sorbosone dehydrogenase" evidence="2">
    <location>
        <begin position="43"/>
        <end position="371"/>
    </location>
</feature>
<dbReference type="Pfam" id="PF07995">
    <property type="entry name" value="GSDH"/>
    <property type="match status" value="1"/>
</dbReference>
<gene>
    <name evidence="3" type="ORF">VU01_10707</name>
</gene>
<dbReference type="InterPro" id="IPR011041">
    <property type="entry name" value="Quinoprot_gluc/sorb_DH_b-prop"/>
</dbReference>
<accession>A0A444JFH9</accession>
<dbReference type="PROSITE" id="PS51257">
    <property type="entry name" value="PROKAR_LIPOPROTEIN"/>
    <property type="match status" value="1"/>
</dbReference>
<dbReference type="AlphaFoldDB" id="A0A444JFH9"/>
<feature type="chain" id="PRO_5019529213" evidence="1">
    <location>
        <begin position="19"/>
        <end position="376"/>
    </location>
</feature>
<dbReference type="InterPro" id="IPR012938">
    <property type="entry name" value="Glc/Sorbosone_DH"/>
</dbReference>
<organism evidence="3 4">
    <name type="scientific">Candidatus Electrothrix marina</name>
    <dbReference type="NCBI Taxonomy" id="1859130"/>
    <lineage>
        <taxon>Bacteria</taxon>
        <taxon>Pseudomonadati</taxon>
        <taxon>Thermodesulfobacteriota</taxon>
        <taxon>Desulfobulbia</taxon>
        <taxon>Desulfobulbales</taxon>
        <taxon>Desulfobulbaceae</taxon>
        <taxon>Candidatus Electrothrix</taxon>
    </lineage>
</organism>
<name>A0A444JFH9_9BACT</name>